<dbReference type="InterPro" id="IPR036188">
    <property type="entry name" value="FAD/NAD-bd_sf"/>
</dbReference>
<evidence type="ECO:0000256" key="3">
    <source>
        <dbReference type="ARBA" id="ARBA00022630"/>
    </source>
</evidence>
<dbReference type="Gene3D" id="3.50.50.60">
    <property type="entry name" value="FAD/NAD(P)-binding domain"/>
    <property type="match status" value="1"/>
</dbReference>
<evidence type="ECO:0000256" key="4">
    <source>
        <dbReference type="ARBA" id="ARBA00022827"/>
    </source>
</evidence>
<dbReference type="InterPro" id="IPR031656">
    <property type="entry name" value="DAO_C"/>
</dbReference>
<gene>
    <name evidence="9" type="ORF">AB0I48_17840</name>
</gene>
<evidence type="ECO:0000256" key="1">
    <source>
        <dbReference type="ARBA" id="ARBA00001974"/>
    </source>
</evidence>
<comment type="caution">
    <text evidence="9">The sequence shown here is derived from an EMBL/GenBank/DDBJ whole genome shotgun (WGS) entry which is preliminary data.</text>
</comment>
<dbReference type="InterPro" id="IPR006076">
    <property type="entry name" value="FAD-dep_OxRdtase"/>
</dbReference>
<dbReference type="InterPro" id="IPR038299">
    <property type="entry name" value="DAO_C_sf"/>
</dbReference>
<feature type="domain" description="FAD dependent oxidoreductase" evidence="7">
    <location>
        <begin position="39"/>
        <end position="392"/>
    </location>
</feature>
<keyword evidence="4" id="KW-0274">FAD</keyword>
<evidence type="ECO:0000256" key="6">
    <source>
        <dbReference type="SAM" id="MobiDB-lite"/>
    </source>
</evidence>
<dbReference type="EMBL" id="JBFAKC010000007">
    <property type="protein sequence ID" value="MEV0709425.1"/>
    <property type="molecule type" value="Genomic_DNA"/>
</dbReference>
<protein>
    <submittedName>
        <fullName evidence="9">Glycerol-3-phosphate dehydrogenase/oxidase</fullName>
        <ecNumber evidence="9">1.-.-.-</ecNumber>
    </submittedName>
</protein>
<evidence type="ECO:0000256" key="2">
    <source>
        <dbReference type="ARBA" id="ARBA00007330"/>
    </source>
</evidence>
<dbReference type="PROSITE" id="PS00978">
    <property type="entry name" value="FAD_G3PDH_2"/>
    <property type="match status" value="1"/>
</dbReference>
<dbReference type="Pfam" id="PF16901">
    <property type="entry name" value="DAO_C"/>
    <property type="match status" value="1"/>
</dbReference>
<dbReference type="PANTHER" id="PTHR11985">
    <property type="entry name" value="GLYCEROL-3-PHOSPHATE DEHYDROGENASE"/>
    <property type="match status" value="1"/>
</dbReference>
<keyword evidence="5 9" id="KW-0560">Oxidoreductase</keyword>
<dbReference type="Pfam" id="PF01266">
    <property type="entry name" value="DAO"/>
    <property type="match status" value="1"/>
</dbReference>
<dbReference type="SUPFAM" id="SSF51905">
    <property type="entry name" value="FAD/NAD(P)-binding domain"/>
    <property type="match status" value="1"/>
</dbReference>
<reference evidence="9 10" key="1">
    <citation type="submission" date="2024-06" db="EMBL/GenBank/DDBJ databases">
        <title>The Natural Products Discovery Center: Release of the First 8490 Sequenced Strains for Exploring Actinobacteria Biosynthetic Diversity.</title>
        <authorList>
            <person name="Kalkreuter E."/>
            <person name="Kautsar S.A."/>
            <person name="Yang D."/>
            <person name="Bader C.D."/>
            <person name="Teijaro C.N."/>
            <person name="Fluegel L."/>
            <person name="Davis C.M."/>
            <person name="Simpson J.R."/>
            <person name="Lauterbach L."/>
            <person name="Steele A.D."/>
            <person name="Gui C."/>
            <person name="Meng S."/>
            <person name="Li G."/>
            <person name="Viehrig K."/>
            <person name="Ye F."/>
            <person name="Su P."/>
            <person name="Kiefer A.F."/>
            <person name="Nichols A."/>
            <person name="Cepeda A.J."/>
            <person name="Yan W."/>
            <person name="Fan B."/>
            <person name="Jiang Y."/>
            <person name="Adhikari A."/>
            <person name="Zheng C.-J."/>
            <person name="Schuster L."/>
            <person name="Cowan T.M."/>
            <person name="Smanski M.J."/>
            <person name="Chevrette M.G."/>
            <person name="De Carvalho L.P.S."/>
            <person name="Shen B."/>
        </authorList>
    </citation>
    <scope>NUCLEOTIDE SEQUENCE [LARGE SCALE GENOMIC DNA]</scope>
    <source>
        <strain evidence="9 10">NPDC050403</strain>
    </source>
</reference>
<name>A0ABV3FVH7_9NOCA</name>
<evidence type="ECO:0000256" key="5">
    <source>
        <dbReference type="ARBA" id="ARBA00023002"/>
    </source>
</evidence>
<comment type="cofactor">
    <cofactor evidence="1">
        <name>FAD</name>
        <dbReference type="ChEBI" id="CHEBI:57692"/>
    </cofactor>
</comment>
<sequence length="593" mass="63625">MIRAGKNFAAADRSPFTPVALSPEQRQHALDTMESTELDVLVIGAGVVGAGTALDAVTRGLTVGLVEARDYASGTSSRSSKLIHGGLRYLKQLDFRLVFEALRERSLILGTLAPHLAKPVEFVYPLERRGLDRAWVGTGVGVYDLLGAGRGVPGHHRHLGKRATLARFPGAKRGAVHGGVSFYEGRLDDARHTMMLSRTAASHGALVASSARVVDFLREDGRVVGALVHDLESGRYLRVRATRTINAAGPWTDELQDVLGTPGDFRVRTSKGVHIVVPRDRIDSETGLITETEKSLLFVIPCPWSDQHWVIGTTDTDWEHGPAHPAATSADIDYILAQVNRLLETPISRDDIVGVYAGLRPLLAGTAAQTSALSREHAVVSPTPGLVVVAGGKYTTYRVMAADAVDLAVADLPGRVGPSRTDRVPLVGAHGYHELTLSIPRLAAELGVDIATAEHLLGRYGSAVTEIRDIVAEHSELAAPLGNSRYLAAEIVYAVTHEGALHLDDILTRRTRLSIETGTRGADSAADIARLVAPHLGWDDARIAREIDTYLARVDAELRANTRPDDESADAIRAAAPDSRGPFESPADDRVPV</sequence>
<proteinExistence type="inferred from homology"/>
<feature type="domain" description="Alpha-glycerophosphate oxidase C-terminal" evidence="8">
    <location>
        <begin position="419"/>
        <end position="542"/>
    </location>
</feature>
<evidence type="ECO:0000313" key="10">
    <source>
        <dbReference type="Proteomes" id="UP001551695"/>
    </source>
</evidence>
<dbReference type="Gene3D" id="3.30.9.10">
    <property type="entry name" value="D-Amino Acid Oxidase, subunit A, domain 2"/>
    <property type="match status" value="1"/>
</dbReference>
<dbReference type="RefSeq" id="WP_357784939.1">
    <property type="nucleotide sequence ID" value="NZ_JBFAKC010000007.1"/>
</dbReference>
<keyword evidence="10" id="KW-1185">Reference proteome</keyword>
<comment type="similarity">
    <text evidence="2">Belongs to the FAD-dependent glycerol-3-phosphate dehydrogenase family.</text>
</comment>
<dbReference type="Gene3D" id="1.10.8.870">
    <property type="entry name" value="Alpha-glycerophosphate oxidase, cap domain"/>
    <property type="match status" value="1"/>
</dbReference>
<dbReference type="PRINTS" id="PR01001">
    <property type="entry name" value="FADG3PDH"/>
</dbReference>
<dbReference type="PANTHER" id="PTHR11985:SF31">
    <property type="entry name" value="GLYCEROL-3-PHOSPHATE DEHYDROGENASE 2"/>
    <property type="match status" value="1"/>
</dbReference>
<keyword evidence="3" id="KW-0285">Flavoprotein</keyword>
<dbReference type="Proteomes" id="UP001551695">
    <property type="component" value="Unassembled WGS sequence"/>
</dbReference>
<dbReference type="SUPFAM" id="SSF54373">
    <property type="entry name" value="FAD-linked reductases, C-terminal domain"/>
    <property type="match status" value="1"/>
</dbReference>
<evidence type="ECO:0000313" key="9">
    <source>
        <dbReference type="EMBL" id="MEV0709425.1"/>
    </source>
</evidence>
<dbReference type="GO" id="GO:0016491">
    <property type="term" value="F:oxidoreductase activity"/>
    <property type="evidence" value="ECO:0007669"/>
    <property type="project" value="UniProtKB-KW"/>
</dbReference>
<organism evidence="9 10">
    <name type="scientific">Nocardia aurea</name>
    <dbReference type="NCBI Taxonomy" id="2144174"/>
    <lineage>
        <taxon>Bacteria</taxon>
        <taxon>Bacillati</taxon>
        <taxon>Actinomycetota</taxon>
        <taxon>Actinomycetes</taxon>
        <taxon>Mycobacteriales</taxon>
        <taxon>Nocardiaceae</taxon>
        <taxon>Nocardia</taxon>
    </lineage>
</organism>
<evidence type="ECO:0000259" key="8">
    <source>
        <dbReference type="Pfam" id="PF16901"/>
    </source>
</evidence>
<evidence type="ECO:0000259" key="7">
    <source>
        <dbReference type="Pfam" id="PF01266"/>
    </source>
</evidence>
<feature type="region of interest" description="Disordered" evidence="6">
    <location>
        <begin position="562"/>
        <end position="593"/>
    </location>
</feature>
<accession>A0ABV3FVH7</accession>
<dbReference type="InterPro" id="IPR000447">
    <property type="entry name" value="G3P_DH_FAD-dep"/>
</dbReference>
<dbReference type="EC" id="1.-.-.-" evidence="9"/>